<reference evidence="7" key="1">
    <citation type="submission" date="2010-06" db="EMBL/GenBank/DDBJ databases">
        <authorList>
            <person name="Muzny D."/>
            <person name="Qin X."/>
            <person name="Buhay C."/>
            <person name="Dugan-Rocha S."/>
            <person name="Ding Y."/>
            <person name="Chen G."/>
            <person name="Hawes A."/>
            <person name="Holder M."/>
            <person name="Jhangiani S."/>
            <person name="Johnson A."/>
            <person name="Khan Z."/>
            <person name="Li Z."/>
            <person name="Liu W."/>
            <person name="Liu X."/>
            <person name="Perez L."/>
            <person name="Shen H."/>
            <person name="Wang Q."/>
            <person name="Watt J."/>
            <person name="Xi L."/>
            <person name="Xin Y."/>
            <person name="Zhou J."/>
            <person name="Deng J."/>
            <person name="Jiang H."/>
            <person name="Liu Y."/>
            <person name="Qu J."/>
            <person name="Song X.-Z."/>
            <person name="Zhang L."/>
            <person name="Villasana D."/>
            <person name="Johnson A."/>
            <person name="Liu J."/>
            <person name="Liyanage D."/>
            <person name="Lorensuhewa L."/>
            <person name="Robinson T."/>
            <person name="Song A."/>
            <person name="Song B.-B."/>
            <person name="Dinh H."/>
            <person name="Thornton R."/>
            <person name="Coyle M."/>
            <person name="Francisco L."/>
            <person name="Jackson L."/>
            <person name="Javaid M."/>
            <person name="Korchina V."/>
            <person name="Kovar C."/>
            <person name="Mata R."/>
            <person name="Mathew T."/>
            <person name="Ngo R."/>
            <person name="Nguyen L."/>
            <person name="Nguyen N."/>
            <person name="Okwuonu G."/>
            <person name="Ongeri F."/>
            <person name="Pham C."/>
            <person name="Simmons D."/>
            <person name="Wilczek-Boney K."/>
            <person name="Hale W."/>
            <person name="Jakkamsetti A."/>
            <person name="Pham P."/>
            <person name="Ruth R."/>
            <person name="San Lucas F."/>
            <person name="Warren J."/>
            <person name="Zhang J."/>
            <person name="Zhao Z."/>
            <person name="Zhou C."/>
            <person name="Zhu D."/>
            <person name="Lee S."/>
            <person name="Bess C."/>
            <person name="Blankenburg K."/>
            <person name="Forbes L."/>
            <person name="Fu Q."/>
            <person name="Gubbala S."/>
            <person name="Hirani K."/>
            <person name="Jayaseelan J.C."/>
            <person name="Lara F."/>
            <person name="Munidasa M."/>
            <person name="Palculict T."/>
            <person name="Patil S."/>
            <person name="Pu L.-L."/>
            <person name="Saada N."/>
            <person name="Tang L."/>
            <person name="Weissenberger G."/>
            <person name="Zhu Y."/>
            <person name="Hemphill L."/>
            <person name="Shang Y."/>
            <person name="Youmans B."/>
            <person name="Ayvaz T."/>
            <person name="Ross M."/>
            <person name="Santibanez J."/>
            <person name="Aqrawi P."/>
            <person name="Gross S."/>
            <person name="Joshi V."/>
            <person name="Fowler G."/>
            <person name="Nazareth L."/>
            <person name="Reid J."/>
            <person name="Worley K."/>
            <person name="Petrosino J."/>
            <person name="Highlander S."/>
            <person name="Gibbs R."/>
        </authorList>
    </citation>
    <scope>NUCLEOTIDE SEQUENCE [LARGE SCALE GENOMIC DNA]</scope>
    <source>
        <strain evidence="7">ATCC 33030</strain>
    </source>
</reference>
<dbReference type="EC" id="3.4.21.-" evidence="7"/>
<evidence type="ECO:0000256" key="4">
    <source>
        <dbReference type="ARBA" id="ARBA00023136"/>
    </source>
</evidence>
<comment type="caution">
    <text evidence="7">The sequence shown here is derived from an EMBL/GenBank/DDBJ whole genome shotgun (WGS) entry which is preliminary data.</text>
</comment>
<evidence type="ECO:0000313" key="8">
    <source>
        <dbReference type="Proteomes" id="UP000004208"/>
    </source>
</evidence>
<dbReference type="EMBL" id="ACLJ02000001">
    <property type="protein sequence ID" value="EFK55286.1"/>
    <property type="molecule type" value="Genomic_DNA"/>
</dbReference>
<dbReference type="Pfam" id="PF01694">
    <property type="entry name" value="Rhomboid"/>
    <property type="match status" value="1"/>
</dbReference>
<proteinExistence type="predicted"/>
<name>D7WBQ5_9CORY</name>
<feature type="transmembrane region" description="Helical" evidence="5">
    <location>
        <begin position="193"/>
        <end position="214"/>
    </location>
</feature>
<feature type="transmembrane region" description="Helical" evidence="5">
    <location>
        <begin position="124"/>
        <end position="141"/>
    </location>
</feature>
<dbReference type="SUPFAM" id="SSF144091">
    <property type="entry name" value="Rhomboid-like"/>
    <property type="match status" value="1"/>
</dbReference>
<dbReference type="STRING" id="585529.HMPREF0291_10544"/>
<evidence type="ECO:0000256" key="2">
    <source>
        <dbReference type="ARBA" id="ARBA00022692"/>
    </source>
</evidence>
<dbReference type="InterPro" id="IPR022764">
    <property type="entry name" value="Peptidase_S54_rhomboid_dom"/>
</dbReference>
<evidence type="ECO:0000256" key="5">
    <source>
        <dbReference type="SAM" id="Phobius"/>
    </source>
</evidence>
<accession>D7WBQ5</accession>
<keyword evidence="3 5" id="KW-1133">Transmembrane helix</keyword>
<dbReference type="PANTHER" id="PTHR43731:SF26">
    <property type="entry name" value="RHOMBOID-LIKE PROTEIN 10, CHLOROPLASTIC"/>
    <property type="match status" value="1"/>
</dbReference>
<feature type="transmembrane region" description="Helical" evidence="5">
    <location>
        <begin position="153"/>
        <end position="173"/>
    </location>
</feature>
<dbReference type="OrthoDB" id="9807874at2"/>
<dbReference type="InterPro" id="IPR035952">
    <property type="entry name" value="Rhomboid-like_sf"/>
</dbReference>
<evidence type="ECO:0000256" key="3">
    <source>
        <dbReference type="ARBA" id="ARBA00022989"/>
    </source>
</evidence>
<evidence type="ECO:0000259" key="6">
    <source>
        <dbReference type="Pfam" id="PF01694"/>
    </source>
</evidence>
<feature type="transmembrane region" description="Helical" evidence="5">
    <location>
        <begin position="66"/>
        <end position="86"/>
    </location>
</feature>
<keyword evidence="2 5" id="KW-0812">Transmembrane</keyword>
<keyword evidence="8" id="KW-1185">Reference proteome</keyword>
<dbReference type="GO" id="GO:0004252">
    <property type="term" value="F:serine-type endopeptidase activity"/>
    <property type="evidence" value="ECO:0007669"/>
    <property type="project" value="InterPro"/>
</dbReference>
<protein>
    <submittedName>
        <fullName evidence="7">Peptidase, S54 family</fullName>
        <ecNumber evidence="7">3.4.21.-</ecNumber>
    </submittedName>
</protein>
<dbReference type="eggNOG" id="COG0705">
    <property type="taxonomic scope" value="Bacteria"/>
</dbReference>
<gene>
    <name evidence="7" type="ORF">HMPREF0291_10544</name>
</gene>
<feature type="transmembrane region" description="Helical" evidence="5">
    <location>
        <begin position="98"/>
        <end position="118"/>
    </location>
</feature>
<comment type="subcellular location">
    <subcellularLocation>
        <location evidence="1">Membrane</location>
        <topology evidence="1">Multi-pass membrane protein</topology>
    </subcellularLocation>
</comment>
<sequence length="215" mass="22246">MRKLLHGAPATAVIALLCAGVFAVAAFDARSLSDVIWTSRLGQTFVLYGPLVVDTPFGYLRALTSGFLHVDISHLVVNLFVLVFIGPVVERFVGTGPYVAAYLACILGGSAAVLFFGFAQPTAGASGALYGLMAILVAIAARNRADLRAPLVLVAGNLVFTLVMPGVSLWGHLGGMVTGALIAVPLTARETRAQWWGVSAALAITAMAIAAPVLA</sequence>
<keyword evidence="7" id="KW-0378">Hydrolase</keyword>
<dbReference type="PANTHER" id="PTHR43731">
    <property type="entry name" value="RHOMBOID PROTEASE"/>
    <property type="match status" value="1"/>
</dbReference>
<dbReference type="GO" id="GO:0016020">
    <property type="term" value="C:membrane"/>
    <property type="evidence" value="ECO:0007669"/>
    <property type="project" value="UniProtKB-SubCell"/>
</dbReference>
<organism evidence="7 8">
    <name type="scientific">Corynebacterium genitalium ATCC 33030</name>
    <dbReference type="NCBI Taxonomy" id="585529"/>
    <lineage>
        <taxon>Bacteria</taxon>
        <taxon>Bacillati</taxon>
        <taxon>Actinomycetota</taxon>
        <taxon>Actinomycetes</taxon>
        <taxon>Mycobacteriales</taxon>
        <taxon>Corynebacteriaceae</taxon>
        <taxon>Corynebacterium</taxon>
    </lineage>
</organism>
<feature type="domain" description="Peptidase S54 rhomboid" evidence="6">
    <location>
        <begin position="59"/>
        <end position="186"/>
    </location>
</feature>
<evidence type="ECO:0000256" key="1">
    <source>
        <dbReference type="ARBA" id="ARBA00004141"/>
    </source>
</evidence>
<keyword evidence="4 5" id="KW-0472">Membrane</keyword>
<evidence type="ECO:0000313" key="7">
    <source>
        <dbReference type="EMBL" id="EFK55286.1"/>
    </source>
</evidence>
<dbReference type="InterPro" id="IPR050925">
    <property type="entry name" value="Rhomboid_protease_S54"/>
</dbReference>
<dbReference type="HOGENOM" id="CLU_055068_2_0_11"/>
<dbReference type="Proteomes" id="UP000004208">
    <property type="component" value="Unassembled WGS sequence"/>
</dbReference>
<dbReference type="Gene3D" id="1.20.1540.10">
    <property type="entry name" value="Rhomboid-like"/>
    <property type="match status" value="1"/>
</dbReference>
<dbReference type="AlphaFoldDB" id="D7WBQ5"/>
<dbReference type="RefSeq" id="WP_005287568.1">
    <property type="nucleotide sequence ID" value="NZ_CM000961.1"/>
</dbReference>